<name>A0AC34R7N8_9BILA</name>
<accession>A0AC34R7N8</accession>
<organism evidence="1 2">
    <name type="scientific">Panagrolaimus sp. JU765</name>
    <dbReference type="NCBI Taxonomy" id="591449"/>
    <lineage>
        <taxon>Eukaryota</taxon>
        <taxon>Metazoa</taxon>
        <taxon>Ecdysozoa</taxon>
        <taxon>Nematoda</taxon>
        <taxon>Chromadorea</taxon>
        <taxon>Rhabditida</taxon>
        <taxon>Tylenchina</taxon>
        <taxon>Panagrolaimomorpha</taxon>
        <taxon>Panagrolaimoidea</taxon>
        <taxon>Panagrolaimidae</taxon>
        <taxon>Panagrolaimus</taxon>
    </lineage>
</organism>
<dbReference type="Proteomes" id="UP000887576">
    <property type="component" value="Unplaced"/>
</dbReference>
<dbReference type="WBParaSite" id="JU765_v2.g4162.t1">
    <property type="protein sequence ID" value="JU765_v2.g4162.t1"/>
    <property type="gene ID" value="JU765_v2.g4162"/>
</dbReference>
<evidence type="ECO:0000313" key="2">
    <source>
        <dbReference type="WBParaSite" id="JU765_v2.g4162.t1"/>
    </source>
</evidence>
<evidence type="ECO:0000313" key="1">
    <source>
        <dbReference type="Proteomes" id="UP000887576"/>
    </source>
</evidence>
<proteinExistence type="predicted"/>
<protein>
    <submittedName>
        <fullName evidence="2">Uncharacterized protein</fullName>
    </submittedName>
</protein>
<reference evidence="2" key="1">
    <citation type="submission" date="2022-11" db="UniProtKB">
        <authorList>
            <consortium name="WormBaseParasite"/>
        </authorList>
    </citation>
    <scope>IDENTIFICATION</scope>
</reference>
<sequence>ISLSSLTVEDLYEKAATMPLIRTVENAKSLATMTSLSNSCPDLHDETQRFITLSSSLPQKLEFKPVFNNNPRITAEDILLQPHISRKIPPAKFDNDFGVGNPDRPLLNFVFVDSKHPEFETKYSKKNCIIDGEFSGIDVAMNRRSWTMLLDFFGVLGVKTEKSEDEPDQISLSGIDEKYLELLYGKDAANDIKIQNELSNAKLLTQNATTNAQKKEDYLMHLNLTVGTGRIFMTYPKNQTQLGMLISNSLELDVKINVANPLEPLLMKILTTELFLHDTTPFYSRFYSERMSLKPRDHQESKNHSKIEIDILKYRTNDPYLKRDCDMKMKIIST</sequence>